<evidence type="ECO:0000313" key="2">
    <source>
        <dbReference type="Proteomes" id="UP001062846"/>
    </source>
</evidence>
<proteinExistence type="predicted"/>
<reference evidence="1" key="1">
    <citation type="submission" date="2022-02" db="EMBL/GenBank/DDBJ databases">
        <title>Plant Genome Project.</title>
        <authorList>
            <person name="Zhang R.-G."/>
        </authorList>
    </citation>
    <scope>NUCLEOTIDE SEQUENCE</scope>
    <source>
        <strain evidence="1">AT1</strain>
    </source>
</reference>
<organism evidence="1 2">
    <name type="scientific">Rhododendron molle</name>
    <name type="common">Chinese azalea</name>
    <name type="synonym">Azalea mollis</name>
    <dbReference type="NCBI Taxonomy" id="49168"/>
    <lineage>
        <taxon>Eukaryota</taxon>
        <taxon>Viridiplantae</taxon>
        <taxon>Streptophyta</taxon>
        <taxon>Embryophyta</taxon>
        <taxon>Tracheophyta</taxon>
        <taxon>Spermatophyta</taxon>
        <taxon>Magnoliopsida</taxon>
        <taxon>eudicotyledons</taxon>
        <taxon>Gunneridae</taxon>
        <taxon>Pentapetalae</taxon>
        <taxon>asterids</taxon>
        <taxon>Ericales</taxon>
        <taxon>Ericaceae</taxon>
        <taxon>Ericoideae</taxon>
        <taxon>Rhodoreae</taxon>
        <taxon>Rhododendron</taxon>
    </lineage>
</organism>
<dbReference type="Proteomes" id="UP001062846">
    <property type="component" value="Chromosome 12"/>
</dbReference>
<gene>
    <name evidence="1" type="ORF">RHMOL_Rhmol12G0021700</name>
</gene>
<dbReference type="EMBL" id="CM046399">
    <property type="protein sequence ID" value="KAI8526766.1"/>
    <property type="molecule type" value="Genomic_DNA"/>
</dbReference>
<comment type="caution">
    <text evidence="1">The sequence shown here is derived from an EMBL/GenBank/DDBJ whole genome shotgun (WGS) entry which is preliminary data.</text>
</comment>
<keyword evidence="2" id="KW-1185">Reference proteome</keyword>
<sequence>MFDGPEIWEFLMWVVPLVVSVIQAVRQPIVEDVIHRSVDALCGFVSGELGRLWRFARQKKPQKIEEELKTQIKEVEADNEVLREKNGAMEKQVVDLQKIEEDLKTKVKEVEAKNQMLSKRNQQIQKKVVDLQKIEEQLKIEKNYIIEVAAKNEVQLKKYIDDLVAKNEVLDKKVVDLQKIEEELKTKIEEAGAENKVLTENNEAMEKKMVDLQKIEEELKIKIKEAGIENKVLREKNEALKKKFLYLTVLTKTSSYLVQQVQSPVPLSGQGSFGGQILSLTFEGKLGIIKSNIGEEGWIPLGPWGGNGGSHWAYKVDAGPILQITLGYGSIIDSILITSKSRDGNVIGSSEKFGGSGGEYTATLCIDSSEEQLSSISLTYGDLSGMRLITSLSFYSNRGRYGPYGTLFGSTVSIPVEDAVLAGFHGRSGLYLDAFGVFVAPKLLNSSHKASGSGLRLEEI</sequence>
<name>A0ACC0LDH4_RHOML</name>
<evidence type="ECO:0000313" key="1">
    <source>
        <dbReference type="EMBL" id="KAI8526766.1"/>
    </source>
</evidence>
<protein>
    <submittedName>
        <fullName evidence="1">Uncharacterized protein</fullName>
    </submittedName>
</protein>
<accession>A0ACC0LDH4</accession>